<feature type="region of interest" description="Disordered" evidence="1">
    <location>
        <begin position="96"/>
        <end position="117"/>
    </location>
</feature>
<name>A0A5C8NGN2_9BACI</name>
<comment type="caution">
    <text evidence="2">The sequence shown here is derived from an EMBL/GenBank/DDBJ whole genome shotgun (WGS) entry which is preliminary data.</text>
</comment>
<reference evidence="2 3" key="1">
    <citation type="submission" date="2019-06" db="EMBL/GenBank/DDBJ databases">
        <title>Cerasibacillus sp. nov., isolated from maize field.</title>
        <authorList>
            <person name="Lin S.-Y."/>
            <person name="Tsai C.-F."/>
            <person name="Young C.-C."/>
        </authorList>
    </citation>
    <scope>NUCLEOTIDE SEQUENCE [LARGE SCALE GENOMIC DNA]</scope>
    <source>
        <strain evidence="2 3">CC-CFT480</strain>
    </source>
</reference>
<evidence type="ECO:0000313" key="2">
    <source>
        <dbReference type="EMBL" id="TXL61054.1"/>
    </source>
</evidence>
<dbReference type="AlphaFoldDB" id="A0A5C8NGN2"/>
<protein>
    <submittedName>
        <fullName evidence="2">Uncharacterized protein</fullName>
    </submittedName>
</protein>
<dbReference type="Proteomes" id="UP000321574">
    <property type="component" value="Unassembled WGS sequence"/>
</dbReference>
<dbReference type="EMBL" id="VDUW01000012">
    <property type="protein sequence ID" value="TXL61054.1"/>
    <property type="molecule type" value="Genomic_DNA"/>
</dbReference>
<accession>A0A5C8NGN2</accession>
<dbReference type="RefSeq" id="WP_147669109.1">
    <property type="nucleotide sequence ID" value="NZ_VDUW01000012.1"/>
</dbReference>
<evidence type="ECO:0000313" key="3">
    <source>
        <dbReference type="Proteomes" id="UP000321574"/>
    </source>
</evidence>
<gene>
    <name evidence="2" type="ORF">FHP05_13270</name>
</gene>
<evidence type="ECO:0000256" key="1">
    <source>
        <dbReference type="SAM" id="MobiDB-lite"/>
    </source>
</evidence>
<proteinExistence type="predicted"/>
<sequence length="117" mass="13664">MNVQWRVQVKRELQNRKDANDPLGSADSKLYNQNYLSLGYKKASGENKKQLFRHLINQVTIEQKGEIPIKICIYQFNFGKDDSIVVFLGRKYYQPMSNDASKKKGTESKFSSLFHRK</sequence>
<organism evidence="2 3">
    <name type="scientific">Cerasibacillus terrae</name>
    <dbReference type="NCBI Taxonomy" id="2498845"/>
    <lineage>
        <taxon>Bacteria</taxon>
        <taxon>Bacillati</taxon>
        <taxon>Bacillota</taxon>
        <taxon>Bacilli</taxon>
        <taxon>Bacillales</taxon>
        <taxon>Bacillaceae</taxon>
        <taxon>Cerasibacillus</taxon>
    </lineage>
</organism>
<keyword evidence="3" id="KW-1185">Reference proteome</keyword>